<evidence type="ECO:0000313" key="3">
    <source>
        <dbReference type="Proteomes" id="UP000184010"/>
    </source>
</evidence>
<accession>A0A1M7UUI1</accession>
<reference evidence="3" key="1">
    <citation type="submission" date="2016-12" db="EMBL/GenBank/DDBJ databases">
        <authorList>
            <person name="Varghese N."/>
            <person name="Submissions S."/>
        </authorList>
    </citation>
    <scope>NUCLEOTIDE SEQUENCE [LARGE SCALE GENOMIC DNA]</scope>
    <source>
        <strain evidence="3">DSM 11544</strain>
    </source>
</reference>
<sequence length="325" mass="37094">MHLKDVIEEFISENPNYKHDIINFISYLTEYKKLPLDDTVFGGINTDHVIDSLKHYIDIGQFKTVSIVQKYTVVISKFFIYAIVAKNSLKNSNILDEISAPKIDEKSYYSRINLMISKNKKLSTKEPILVFSREIIEDIITNCDLIIQDTGKHNNKIGFEKLVAALCIKLVVLTGMKYGIARKIRVEDLNVTTNTIHINGFNIRLPLKLSTQFQYYMELRESFGKKCSFLFMSFDGEQWGGQTSASKMPDMLARWTGRSGTTGLTKFGIINLINAGVSDSVIKKLTGAEESVLRSCVESNEKKEAMQWEKYVNSRISKIDIYYSL</sequence>
<dbReference type="Gene3D" id="1.10.443.10">
    <property type="entry name" value="Intergrase catalytic core"/>
    <property type="match status" value="1"/>
</dbReference>
<dbReference type="GO" id="GO:0015074">
    <property type="term" value="P:DNA integration"/>
    <property type="evidence" value="ECO:0007669"/>
    <property type="project" value="InterPro"/>
</dbReference>
<gene>
    <name evidence="2" type="ORF">SAMN02745215_04667</name>
</gene>
<organism evidence="2 3">
    <name type="scientific">Desulfitobacterium chlororespirans DSM 11544</name>
    <dbReference type="NCBI Taxonomy" id="1121395"/>
    <lineage>
        <taxon>Bacteria</taxon>
        <taxon>Bacillati</taxon>
        <taxon>Bacillota</taxon>
        <taxon>Clostridia</taxon>
        <taxon>Eubacteriales</taxon>
        <taxon>Desulfitobacteriaceae</taxon>
        <taxon>Desulfitobacterium</taxon>
    </lineage>
</organism>
<keyword evidence="1" id="KW-0233">DNA recombination</keyword>
<dbReference type="GO" id="GO:0003677">
    <property type="term" value="F:DNA binding"/>
    <property type="evidence" value="ECO:0007669"/>
    <property type="project" value="InterPro"/>
</dbReference>
<dbReference type="RefSeq" id="WP_072774775.1">
    <property type="nucleotide sequence ID" value="NZ_FRDN01000017.1"/>
</dbReference>
<protein>
    <submittedName>
        <fullName evidence="2">Uncharacterized protein</fullName>
    </submittedName>
</protein>
<dbReference type="InterPro" id="IPR013762">
    <property type="entry name" value="Integrase-like_cat_sf"/>
</dbReference>
<dbReference type="InterPro" id="IPR011010">
    <property type="entry name" value="DNA_brk_join_enz"/>
</dbReference>
<keyword evidence="3" id="KW-1185">Reference proteome</keyword>
<dbReference type="STRING" id="1121395.SAMN02745215_04667"/>
<evidence type="ECO:0000313" key="2">
    <source>
        <dbReference type="EMBL" id="SHN86577.1"/>
    </source>
</evidence>
<dbReference type="AlphaFoldDB" id="A0A1M7UUI1"/>
<evidence type="ECO:0000256" key="1">
    <source>
        <dbReference type="ARBA" id="ARBA00023172"/>
    </source>
</evidence>
<dbReference type="EMBL" id="FRDN01000017">
    <property type="protein sequence ID" value="SHN86577.1"/>
    <property type="molecule type" value="Genomic_DNA"/>
</dbReference>
<dbReference type="Proteomes" id="UP000184010">
    <property type="component" value="Unassembled WGS sequence"/>
</dbReference>
<dbReference type="SUPFAM" id="SSF56349">
    <property type="entry name" value="DNA breaking-rejoining enzymes"/>
    <property type="match status" value="1"/>
</dbReference>
<dbReference type="GO" id="GO:0006310">
    <property type="term" value="P:DNA recombination"/>
    <property type="evidence" value="ECO:0007669"/>
    <property type="project" value="UniProtKB-KW"/>
</dbReference>
<name>A0A1M7UUI1_9FIRM</name>
<proteinExistence type="predicted"/>